<evidence type="ECO:0000259" key="8">
    <source>
        <dbReference type="PROSITE" id="PS50221"/>
    </source>
</evidence>
<dbReference type="AlphaFoldDB" id="A0A812UVC5"/>
<dbReference type="GO" id="GO:0016020">
    <property type="term" value="C:membrane"/>
    <property type="evidence" value="ECO:0007669"/>
    <property type="project" value="UniProtKB-SubCell"/>
</dbReference>
<feature type="compositionally biased region" description="Basic and acidic residues" evidence="6">
    <location>
        <begin position="579"/>
        <end position="594"/>
    </location>
</feature>
<dbReference type="Proteomes" id="UP000649617">
    <property type="component" value="Unassembled WGS sequence"/>
</dbReference>
<keyword evidence="2 7" id="KW-0812">Transmembrane</keyword>
<feature type="domain" description="GAIN-B" evidence="8">
    <location>
        <begin position="356"/>
        <end position="505"/>
    </location>
</feature>
<feature type="transmembrane region" description="Helical" evidence="7">
    <location>
        <begin position="857"/>
        <end position="877"/>
    </location>
</feature>
<evidence type="ECO:0000256" key="2">
    <source>
        <dbReference type="ARBA" id="ARBA00022692"/>
    </source>
</evidence>
<proteinExistence type="predicted"/>
<dbReference type="SMART" id="SM00303">
    <property type="entry name" value="GPS"/>
    <property type="match status" value="1"/>
</dbReference>
<evidence type="ECO:0000256" key="1">
    <source>
        <dbReference type="ARBA" id="ARBA00004370"/>
    </source>
</evidence>
<comment type="subcellular location">
    <subcellularLocation>
        <location evidence="1">Membrane</location>
    </subcellularLocation>
</comment>
<dbReference type="InterPro" id="IPR000203">
    <property type="entry name" value="GPS"/>
</dbReference>
<organism evidence="9 10">
    <name type="scientific">Symbiodinium pilosum</name>
    <name type="common">Dinoflagellate</name>
    <dbReference type="NCBI Taxonomy" id="2952"/>
    <lineage>
        <taxon>Eukaryota</taxon>
        <taxon>Sar</taxon>
        <taxon>Alveolata</taxon>
        <taxon>Dinophyceae</taxon>
        <taxon>Suessiales</taxon>
        <taxon>Symbiodiniaceae</taxon>
        <taxon>Symbiodinium</taxon>
    </lineage>
</organism>
<dbReference type="Gene3D" id="2.60.220.50">
    <property type="match status" value="1"/>
</dbReference>
<dbReference type="PROSITE" id="PS50221">
    <property type="entry name" value="GAIN_B"/>
    <property type="match status" value="1"/>
</dbReference>
<dbReference type="InterPro" id="IPR057244">
    <property type="entry name" value="GAIN_B"/>
</dbReference>
<gene>
    <name evidence="9" type="primary">DRC7</name>
    <name evidence="9" type="ORF">SPIL2461_LOCUS15793</name>
</gene>
<protein>
    <submittedName>
        <fullName evidence="9">DRC7 protein</fullName>
    </submittedName>
</protein>
<comment type="caution">
    <text evidence="9">The sequence shown here is derived from an EMBL/GenBank/DDBJ whole genome shotgun (WGS) entry which is preliminary data.</text>
</comment>
<dbReference type="EMBL" id="CAJNIZ010039668">
    <property type="protein sequence ID" value="CAE7593013.1"/>
    <property type="molecule type" value="Genomic_DNA"/>
</dbReference>
<dbReference type="InterPro" id="IPR046338">
    <property type="entry name" value="GAIN_dom_sf"/>
</dbReference>
<feature type="region of interest" description="Disordered" evidence="6">
    <location>
        <begin position="276"/>
        <end position="299"/>
    </location>
</feature>
<evidence type="ECO:0000313" key="9">
    <source>
        <dbReference type="EMBL" id="CAE7593013.1"/>
    </source>
</evidence>
<evidence type="ECO:0000256" key="3">
    <source>
        <dbReference type="ARBA" id="ARBA00022989"/>
    </source>
</evidence>
<keyword evidence="5" id="KW-1015">Disulfide bond</keyword>
<reference evidence="9" key="1">
    <citation type="submission" date="2021-02" db="EMBL/GenBank/DDBJ databases">
        <authorList>
            <person name="Dougan E. K."/>
            <person name="Rhodes N."/>
            <person name="Thang M."/>
            <person name="Chan C."/>
        </authorList>
    </citation>
    <scope>NUCLEOTIDE SEQUENCE</scope>
</reference>
<sequence length="934" mass="100843">MPEGRWMHSAVLDTANRAIYIFGGSKRSLGSTTPGTTFSDLYSFTLATEQWNQLSSGPVASSRHAAVWDTTRGCMIVFGGESDNGTKLSGMQEYFAKSDEWTVSSPTGTAPSARLGHLAVWDTLSDVMLMCCGHGDASVYVPYTNSWSTTYNDLWSYAAGTGWVELVPSGSFTPRGEAAGVWDATMGSILGFGGYFDQVGHMNSMFGYTATSNWTEETVGGVSAPLPRDGHAATWDPQARQLYMLGGWVGSTYEGVLWRLDAANLSLLSVRSSTAATSSTAPESTTAATGATPASTSAPSVFVQTEQSEYEAAIGLLSMLALESSSSNSSNSSANASTGILGSIMVDDGLSLVVVWALKLVSGGAPVELELSGALSLGVPQEVIAQATETSSDEFVLVTASVPSAATFATPSESLISPLLSVNFRAADCRRLPMHALARPVELRFGVQSNQSNQGQCRFWDEEKNRWSEKGVRRSDSSDLAVGTVVCLTSHLTIFAVVLEAVKTVLQCSTAAQVLSAEGFRNIGAVQWLRGTASIFFLVSIGLFAVALAWGWYLDLKASRTIPAEEVEAALMVSRMGQAHKDGEETEEPREKSGQEGGCCMNCLDSSVWLASSIFSIPATDSVSELLDARVATVNRCISSVHSFRAGACRQSIKVAMAGKDQLRSSLSRKWQIHYHAAVAVEKFLSSSWLQRVMILLPCMHPWVTLRLASIFRPHVVRAALVILKLVSAAFTNAMFFTSTGTQAMGSDDECTEPQNFSEKLLAATIVGFFSACMGDVLIVVLALVQRRNVLIRDRWTEKMKKSQLRRWRARRLIFWFVWFIAIVFSILYTTSFLANVSAPDASRWLESTGVSVLQDFLFRPLLLALGYATCSTLVLCSSHVRETVEKQWTRPAAVDLSPAEPICSTNDAGKDCKSVCAVEDDSLVSNIIMSELV</sequence>
<feature type="transmembrane region" description="Helical" evidence="7">
    <location>
        <begin position="535"/>
        <end position="554"/>
    </location>
</feature>
<feature type="transmembrane region" description="Helical" evidence="7">
    <location>
        <begin position="716"/>
        <end position="737"/>
    </location>
</feature>
<dbReference type="SUPFAM" id="SSF117281">
    <property type="entry name" value="Kelch motif"/>
    <property type="match status" value="1"/>
</dbReference>
<keyword evidence="3 7" id="KW-1133">Transmembrane helix</keyword>
<dbReference type="Pfam" id="PF01825">
    <property type="entry name" value="GPS"/>
    <property type="match status" value="1"/>
</dbReference>
<evidence type="ECO:0000256" key="4">
    <source>
        <dbReference type="ARBA" id="ARBA00023136"/>
    </source>
</evidence>
<dbReference type="PANTHER" id="PTHR23244">
    <property type="entry name" value="KELCH REPEAT DOMAIN"/>
    <property type="match status" value="1"/>
</dbReference>
<dbReference type="InterPro" id="IPR015915">
    <property type="entry name" value="Kelch-typ_b-propeller"/>
</dbReference>
<keyword evidence="10" id="KW-1185">Reference proteome</keyword>
<evidence type="ECO:0000256" key="6">
    <source>
        <dbReference type="SAM" id="MobiDB-lite"/>
    </source>
</evidence>
<feature type="transmembrane region" description="Helical" evidence="7">
    <location>
        <begin position="762"/>
        <end position="785"/>
    </location>
</feature>
<dbReference type="Gene3D" id="2.120.10.80">
    <property type="entry name" value="Kelch-type beta propeller"/>
    <property type="match status" value="2"/>
</dbReference>
<feature type="region of interest" description="Disordered" evidence="6">
    <location>
        <begin position="578"/>
        <end position="597"/>
    </location>
</feature>
<evidence type="ECO:0000256" key="7">
    <source>
        <dbReference type="SAM" id="Phobius"/>
    </source>
</evidence>
<dbReference type="Pfam" id="PF24681">
    <property type="entry name" value="Kelch_KLHDC2_KLHL20_DRC7"/>
    <property type="match status" value="1"/>
</dbReference>
<evidence type="ECO:0000256" key="5">
    <source>
        <dbReference type="ARBA" id="ARBA00023157"/>
    </source>
</evidence>
<dbReference type="OrthoDB" id="4447at2759"/>
<evidence type="ECO:0000313" key="10">
    <source>
        <dbReference type="Proteomes" id="UP000649617"/>
    </source>
</evidence>
<keyword evidence="4 7" id="KW-0472">Membrane</keyword>
<name>A0A812UVC5_SYMPI</name>
<accession>A0A812UVC5</accession>
<dbReference type="PANTHER" id="PTHR23244:SF471">
    <property type="entry name" value="GUANINE NUCLEOTIDE-BINDING PROTEIN SUBUNIT BETA 1-RELATED"/>
    <property type="match status" value="1"/>
</dbReference>
<feature type="transmembrane region" description="Helical" evidence="7">
    <location>
        <begin position="813"/>
        <end position="837"/>
    </location>
</feature>